<protein>
    <submittedName>
        <fullName evidence="2">Uncharacterized protein</fullName>
    </submittedName>
</protein>
<evidence type="ECO:0000313" key="3">
    <source>
        <dbReference type="Proteomes" id="UP000019804"/>
    </source>
</evidence>
<feature type="region of interest" description="Disordered" evidence="1">
    <location>
        <begin position="43"/>
        <end position="73"/>
    </location>
</feature>
<proteinExistence type="predicted"/>
<dbReference type="AlphaFoldDB" id="A0A017S488"/>
<accession>A0A017S488</accession>
<dbReference type="Proteomes" id="UP000019804">
    <property type="component" value="Unassembled WGS sequence"/>
</dbReference>
<evidence type="ECO:0000313" key="2">
    <source>
        <dbReference type="EMBL" id="EYE91848.1"/>
    </source>
</evidence>
<dbReference type="RefSeq" id="XP_040635538.1">
    <property type="nucleotide sequence ID" value="XM_040782876.1"/>
</dbReference>
<sequence length="73" mass="7985">MGVRFVGGTGLYRIMNIILCLICLKLVPPLCLFPDLSSKLLPPHPANSSRTPGPSHRRFADLHLPNVPNARLA</sequence>
<dbReference type="EMBL" id="KK088441">
    <property type="protein sequence ID" value="EYE91848.1"/>
    <property type="molecule type" value="Genomic_DNA"/>
</dbReference>
<dbReference type="GeneID" id="63698000"/>
<keyword evidence="3" id="KW-1185">Reference proteome</keyword>
<reference evidence="3" key="1">
    <citation type="journal article" date="2014" name="Nat. Commun.">
        <title>Genomic adaptations of the halophilic Dead Sea filamentous fungus Eurotium rubrum.</title>
        <authorList>
            <person name="Kis-Papo T."/>
            <person name="Weig A.R."/>
            <person name="Riley R."/>
            <person name="Persoh D."/>
            <person name="Salamov A."/>
            <person name="Sun H."/>
            <person name="Lipzen A."/>
            <person name="Wasser S.P."/>
            <person name="Rambold G."/>
            <person name="Grigoriev I.V."/>
            <person name="Nevo E."/>
        </authorList>
    </citation>
    <scope>NUCLEOTIDE SEQUENCE [LARGE SCALE GENOMIC DNA]</scope>
    <source>
        <strain evidence="3">CBS 135680</strain>
    </source>
</reference>
<gene>
    <name evidence="2" type="ORF">EURHEDRAFT_416126</name>
</gene>
<name>A0A017S488_ASPRC</name>
<organism evidence="2 3">
    <name type="scientific">Aspergillus ruber (strain CBS 135680)</name>
    <dbReference type="NCBI Taxonomy" id="1388766"/>
    <lineage>
        <taxon>Eukaryota</taxon>
        <taxon>Fungi</taxon>
        <taxon>Dikarya</taxon>
        <taxon>Ascomycota</taxon>
        <taxon>Pezizomycotina</taxon>
        <taxon>Eurotiomycetes</taxon>
        <taxon>Eurotiomycetidae</taxon>
        <taxon>Eurotiales</taxon>
        <taxon>Aspergillaceae</taxon>
        <taxon>Aspergillus</taxon>
        <taxon>Aspergillus subgen. Aspergillus</taxon>
    </lineage>
</organism>
<dbReference type="HOGENOM" id="CLU_2704411_0_0_1"/>
<evidence type="ECO:0000256" key="1">
    <source>
        <dbReference type="SAM" id="MobiDB-lite"/>
    </source>
</evidence>